<dbReference type="InterPro" id="IPR018950">
    <property type="entry name" value="DiS-bond_isomerase_DsbC/G_N"/>
</dbReference>
<evidence type="ECO:0000256" key="7">
    <source>
        <dbReference type="RuleBase" id="RU364038"/>
    </source>
</evidence>
<feature type="region of interest" description="Disordered" evidence="8">
    <location>
        <begin position="25"/>
        <end position="46"/>
    </location>
</feature>
<evidence type="ECO:0000313" key="11">
    <source>
        <dbReference type="EMBL" id="UOO93237.1"/>
    </source>
</evidence>
<dbReference type="InterPro" id="IPR051470">
    <property type="entry name" value="Thiol:disulfide_interchange"/>
</dbReference>
<dbReference type="Gene3D" id="3.10.450.70">
    <property type="entry name" value="Disulphide bond isomerase, DsbC/G, N-terminal"/>
    <property type="match status" value="1"/>
</dbReference>
<feature type="domain" description="Disulphide bond isomerase DsbC/G N-terminal" evidence="9">
    <location>
        <begin position="48"/>
        <end position="114"/>
    </location>
</feature>
<dbReference type="SUPFAM" id="SSF54423">
    <property type="entry name" value="DsbC/DsbG N-terminal domain-like"/>
    <property type="match status" value="1"/>
</dbReference>
<dbReference type="Pfam" id="PF13098">
    <property type="entry name" value="Thioredoxin_2"/>
    <property type="match status" value="1"/>
</dbReference>
<keyword evidence="3 7" id="KW-0732">Signal</keyword>
<evidence type="ECO:0000256" key="4">
    <source>
        <dbReference type="ARBA" id="ARBA00022764"/>
    </source>
</evidence>
<keyword evidence="5" id="KW-1015">Disulfide bond</keyword>
<dbReference type="EMBL" id="CP091512">
    <property type="protein sequence ID" value="UOO93237.1"/>
    <property type="molecule type" value="Genomic_DNA"/>
</dbReference>
<dbReference type="PANTHER" id="PTHR35272:SF3">
    <property type="entry name" value="THIOL:DISULFIDE INTERCHANGE PROTEIN DSBC"/>
    <property type="match status" value="1"/>
</dbReference>
<comment type="function">
    <text evidence="7">Required for disulfide bond formation in some periplasmic proteins. Acts by transferring its disulfide bond to other proteins and is reduced in the process.</text>
</comment>
<evidence type="ECO:0000256" key="1">
    <source>
        <dbReference type="ARBA" id="ARBA00004418"/>
    </source>
</evidence>
<dbReference type="PROSITE" id="PS51257">
    <property type="entry name" value="PROKAR_LIPOPROTEIN"/>
    <property type="match status" value="1"/>
</dbReference>
<dbReference type="Proteomes" id="UP000832034">
    <property type="component" value="Chromosome"/>
</dbReference>
<dbReference type="InterPro" id="IPR012336">
    <property type="entry name" value="Thioredoxin-like_fold"/>
</dbReference>
<evidence type="ECO:0000259" key="10">
    <source>
        <dbReference type="Pfam" id="PF13098"/>
    </source>
</evidence>
<evidence type="ECO:0000256" key="6">
    <source>
        <dbReference type="ARBA" id="ARBA00023284"/>
    </source>
</evidence>
<proteinExistence type="inferred from homology"/>
<dbReference type="RefSeq" id="WP_026353421.1">
    <property type="nucleotide sequence ID" value="NZ_CP091512.1"/>
</dbReference>
<dbReference type="Gene3D" id="3.40.30.10">
    <property type="entry name" value="Glutaredoxin"/>
    <property type="match status" value="1"/>
</dbReference>
<gene>
    <name evidence="11" type="ORF">LVJ81_04180</name>
</gene>
<dbReference type="CDD" id="cd03020">
    <property type="entry name" value="DsbA_DsbC_DsbG"/>
    <property type="match status" value="1"/>
</dbReference>
<reference evidence="11" key="2">
    <citation type="journal article" date="2022" name="Res Sq">
        <title>Evolution of multicellular longitudinally dividing oral cavity symbionts (Neisseriaceae).</title>
        <authorList>
            <person name="Nyongesa S."/>
            <person name="Weber P."/>
            <person name="Bernet E."/>
            <person name="Pullido F."/>
            <person name="Nieckarz M."/>
            <person name="Delaby M."/>
            <person name="Nieves C."/>
            <person name="Viehboeck T."/>
            <person name="Krause N."/>
            <person name="Rivera-Millot A."/>
            <person name="Nakamura A."/>
            <person name="Vischer N."/>
            <person name="VanNieuwenhze M."/>
            <person name="Brun Y."/>
            <person name="Cava F."/>
            <person name="Bulgheresi S."/>
            <person name="Veyrier F."/>
        </authorList>
    </citation>
    <scope>NUCLEOTIDE SEQUENCE</scope>
    <source>
        <strain evidence="11">SAG 1488-6</strain>
    </source>
</reference>
<dbReference type="SUPFAM" id="SSF52833">
    <property type="entry name" value="Thioredoxin-like"/>
    <property type="match status" value="1"/>
</dbReference>
<keyword evidence="4 7" id="KW-0574">Periplasm</keyword>
<evidence type="ECO:0000256" key="2">
    <source>
        <dbReference type="ARBA" id="ARBA00009813"/>
    </source>
</evidence>
<accession>A0ABY4EIN6</accession>
<evidence type="ECO:0000256" key="3">
    <source>
        <dbReference type="ARBA" id="ARBA00022729"/>
    </source>
</evidence>
<protein>
    <recommendedName>
        <fullName evidence="7">Thiol:disulfide interchange protein</fullName>
    </recommendedName>
</protein>
<organism evidence="11 12">
    <name type="scientific">Vitreoscilla stercoraria</name>
    <dbReference type="NCBI Taxonomy" id="61"/>
    <lineage>
        <taxon>Bacteria</taxon>
        <taxon>Pseudomonadati</taxon>
        <taxon>Pseudomonadota</taxon>
        <taxon>Betaproteobacteria</taxon>
        <taxon>Neisseriales</taxon>
        <taxon>Neisseriaceae</taxon>
        <taxon>Vitreoscilla</taxon>
    </lineage>
</organism>
<evidence type="ECO:0000256" key="8">
    <source>
        <dbReference type="SAM" id="MobiDB-lite"/>
    </source>
</evidence>
<dbReference type="InterPro" id="IPR033954">
    <property type="entry name" value="DiS-bond_Isoase_DsbC/G"/>
</dbReference>
<sequence>MRIKFLTAMVLIGLLGACESKVNTDGSKTTVSETKSNNQNISSADESVQKDIQAALKKAYPNEDVKVESVSKTPIANLYEVVVFPKQVIYVDAKGEYMLLGNLMDMKNQVNLTEERLSDLNRVDYQTLPFESAIKEVRGNGQYHVAVFSDLDCPFCKRLEQEIEKMTDVTIHTFLMPIDSLHPQARAASKQLWCQPDRTAAWTNWMRKGTPIPAVAECPNPVDDLVALSEKLGFNGTPTIVYPNGKVQSGFLPKEAFEQALRDNQK</sequence>
<keyword evidence="6 7" id="KW-0676">Redox-active center</keyword>
<dbReference type="InterPro" id="IPR009094">
    <property type="entry name" value="DiS-bond_isomerase_DsbC/G_N_sf"/>
</dbReference>
<comment type="subcellular location">
    <subcellularLocation>
        <location evidence="1 7">Periplasm</location>
    </subcellularLocation>
</comment>
<dbReference type="Pfam" id="PF10411">
    <property type="entry name" value="DsbC_N"/>
    <property type="match status" value="1"/>
</dbReference>
<name>A0ABY4EIN6_VITST</name>
<evidence type="ECO:0000313" key="12">
    <source>
        <dbReference type="Proteomes" id="UP000832034"/>
    </source>
</evidence>
<dbReference type="InterPro" id="IPR036249">
    <property type="entry name" value="Thioredoxin-like_sf"/>
</dbReference>
<dbReference type="PANTHER" id="PTHR35272">
    <property type="entry name" value="THIOL:DISULFIDE INTERCHANGE PROTEIN DSBC-RELATED"/>
    <property type="match status" value="1"/>
</dbReference>
<evidence type="ECO:0000256" key="5">
    <source>
        <dbReference type="ARBA" id="ARBA00023157"/>
    </source>
</evidence>
<evidence type="ECO:0000259" key="9">
    <source>
        <dbReference type="Pfam" id="PF10411"/>
    </source>
</evidence>
<keyword evidence="12" id="KW-1185">Reference proteome</keyword>
<feature type="domain" description="Thioredoxin-like fold" evidence="10">
    <location>
        <begin position="138"/>
        <end position="261"/>
    </location>
</feature>
<reference evidence="11" key="1">
    <citation type="submission" date="2021-12" db="EMBL/GenBank/DDBJ databases">
        <authorList>
            <person name="Veyrier F.J."/>
        </authorList>
    </citation>
    <scope>NUCLEOTIDE SEQUENCE</scope>
    <source>
        <strain evidence="11">SAG 1488-6</strain>
    </source>
</reference>
<comment type="similarity">
    <text evidence="2 7">Belongs to the thioredoxin family. DsbC subfamily.</text>
</comment>